<keyword evidence="8 11" id="KW-0663">Pyridoxal phosphate</keyword>
<protein>
    <recommendedName>
        <fullName evidence="11">Histidinol-phosphate aminotransferase</fullName>
        <ecNumber evidence="11">2.6.1.9</ecNumber>
    </recommendedName>
    <alternativeName>
        <fullName evidence="11">Imidazole acetol-phosphate transaminase</fullName>
    </alternativeName>
</protein>
<dbReference type="GO" id="GO:0030170">
    <property type="term" value="F:pyridoxal phosphate binding"/>
    <property type="evidence" value="ECO:0007669"/>
    <property type="project" value="InterPro"/>
</dbReference>
<dbReference type="STRING" id="83771.SAMN02910357_00191"/>
<dbReference type="RefSeq" id="WP_078928523.1">
    <property type="nucleotide sequence ID" value="NZ_FUXX01000013.1"/>
</dbReference>
<dbReference type="Pfam" id="PF00155">
    <property type="entry name" value="Aminotran_1_2"/>
    <property type="match status" value="1"/>
</dbReference>
<dbReference type="PROSITE" id="PS00599">
    <property type="entry name" value="AA_TRANSFER_CLASS_2"/>
    <property type="match status" value="1"/>
</dbReference>
<dbReference type="PANTHER" id="PTHR42885:SF2">
    <property type="entry name" value="HISTIDINOL-PHOSPHATE AMINOTRANSFERASE"/>
    <property type="match status" value="1"/>
</dbReference>
<feature type="domain" description="Aminotransferase class I/classII large" evidence="12">
    <location>
        <begin position="43"/>
        <end position="351"/>
    </location>
</feature>
<reference evidence="14" key="1">
    <citation type="submission" date="2017-02" db="EMBL/GenBank/DDBJ databases">
        <authorList>
            <person name="Varghese N."/>
            <person name="Submissions S."/>
        </authorList>
    </citation>
    <scope>NUCLEOTIDE SEQUENCE [LARGE SCALE GENOMIC DNA]</scope>
    <source>
        <strain evidence="14">DSM 3072</strain>
    </source>
</reference>
<evidence type="ECO:0000313" key="13">
    <source>
        <dbReference type="EMBL" id="SKA61031.1"/>
    </source>
</evidence>
<name>A0A1T4V922_9GAMM</name>
<dbReference type="SUPFAM" id="SSF53383">
    <property type="entry name" value="PLP-dependent transferases"/>
    <property type="match status" value="1"/>
</dbReference>
<gene>
    <name evidence="11" type="primary">hisC</name>
    <name evidence="13" type="ORF">SAMN02745213_01001</name>
</gene>
<accession>A0A1T4V922</accession>
<dbReference type="GO" id="GO:0004400">
    <property type="term" value="F:histidinol-phosphate transaminase activity"/>
    <property type="evidence" value="ECO:0007669"/>
    <property type="project" value="UniProtKB-UniRule"/>
</dbReference>
<dbReference type="Proteomes" id="UP000242432">
    <property type="component" value="Unassembled WGS sequence"/>
</dbReference>
<dbReference type="UniPathway" id="UPA00031">
    <property type="reaction ID" value="UER00012"/>
</dbReference>
<evidence type="ECO:0000259" key="12">
    <source>
        <dbReference type="Pfam" id="PF00155"/>
    </source>
</evidence>
<evidence type="ECO:0000256" key="3">
    <source>
        <dbReference type="ARBA" id="ARBA00007970"/>
    </source>
</evidence>
<evidence type="ECO:0000256" key="6">
    <source>
        <dbReference type="ARBA" id="ARBA00022605"/>
    </source>
</evidence>
<evidence type="ECO:0000256" key="5">
    <source>
        <dbReference type="ARBA" id="ARBA00022576"/>
    </source>
</evidence>
<evidence type="ECO:0000256" key="2">
    <source>
        <dbReference type="ARBA" id="ARBA00005011"/>
    </source>
</evidence>
<comment type="pathway">
    <text evidence="2 11">Amino-acid biosynthesis; L-histidine biosynthesis; L-histidine from 5-phospho-alpha-D-ribose 1-diphosphate: step 7/9.</text>
</comment>
<evidence type="ECO:0000256" key="8">
    <source>
        <dbReference type="ARBA" id="ARBA00022898"/>
    </source>
</evidence>
<keyword evidence="7 11" id="KW-0808">Transferase</keyword>
<evidence type="ECO:0000256" key="10">
    <source>
        <dbReference type="ARBA" id="ARBA00047481"/>
    </source>
</evidence>
<dbReference type="InterPro" id="IPR015422">
    <property type="entry name" value="PyrdxlP-dep_Trfase_small"/>
</dbReference>
<keyword evidence="14" id="KW-1185">Reference proteome</keyword>
<dbReference type="EMBL" id="FUXX01000013">
    <property type="protein sequence ID" value="SKA61031.1"/>
    <property type="molecule type" value="Genomic_DNA"/>
</dbReference>
<comment type="subunit">
    <text evidence="4 11">Homodimer.</text>
</comment>
<dbReference type="AlphaFoldDB" id="A0A1T4V922"/>
<dbReference type="InterPro" id="IPR015421">
    <property type="entry name" value="PyrdxlP-dep_Trfase_major"/>
</dbReference>
<dbReference type="EC" id="2.6.1.9" evidence="11"/>
<dbReference type="InterPro" id="IPR004839">
    <property type="entry name" value="Aminotransferase_I/II_large"/>
</dbReference>
<evidence type="ECO:0000256" key="11">
    <source>
        <dbReference type="HAMAP-Rule" id="MF_01023"/>
    </source>
</evidence>
<proteinExistence type="inferred from homology"/>
<evidence type="ECO:0000256" key="9">
    <source>
        <dbReference type="ARBA" id="ARBA00023102"/>
    </source>
</evidence>
<dbReference type="Gene3D" id="3.40.640.10">
    <property type="entry name" value="Type I PLP-dependent aspartate aminotransferase-like (Major domain)"/>
    <property type="match status" value="1"/>
</dbReference>
<keyword evidence="6 11" id="KW-0028">Amino-acid biosynthesis</keyword>
<organism evidence="13 14">
    <name type="scientific">Succinivibrio dextrinosolvens DSM 3072</name>
    <dbReference type="NCBI Taxonomy" id="1123324"/>
    <lineage>
        <taxon>Bacteria</taxon>
        <taxon>Pseudomonadati</taxon>
        <taxon>Pseudomonadota</taxon>
        <taxon>Gammaproteobacteria</taxon>
        <taxon>Aeromonadales</taxon>
        <taxon>Succinivibrionaceae</taxon>
        <taxon>Succinivibrio</taxon>
    </lineage>
</organism>
<comment type="similarity">
    <text evidence="3 11">Belongs to the class-II pyridoxal-phosphate-dependent aminotransferase family. Histidinol-phosphate aminotransferase subfamily.</text>
</comment>
<keyword evidence="9 11" id="KW-0368">Histidine biosynthesis</keyword>
<evidence type="ECO:0000256" key="1">
    <source>
        <dbReference type="ARBA" id="ARBA00001933"/>
    </source>
</evidence>
<dbReference type="InterPro" id="IPR005861">
    <property type="entry name" value="HisP_aminotrans"/>
</dbReference>
<dbReference type="Gene3D" id="3.90.1150.10">
    <property type="entry name" value="Aspartate Aminotransferase, domain 1"/>
    <property type="match status" value="1"/>
</dbReference>
<dbReference type="InterPro" id="IPR001917">
    <property type="entry name" value="Aminotrans_II_pyridoxalP_BS"/>
</dbReference>
<evidence type="ECO:0000256" key="7">
    <source>
        <dbReference type="ARBA" id="ARBA00022679"/>
    </source>
</evidence>
<keyword evidence="5 11" id="KW-0032">Aminotransferase</keyword>
<sequence>MNFEKLITKHVQKLVPYLSARRIGGHGHNFLNANESPKSEGYFLNSSTLNRYPDCQPEELIERYADFAGVHKSMVLAARGSDEVIGLIIRTFCEAGSEGILIAPPTYGMYEVAANTNNVLVATAKREADFSLKAQSLIDAVNSSSFKIKAVFIDSPANPLGNIFEKAELEKLLKALPDTLIVMDEAYVEFASEADDYTSMVKDHENLIITRTLSKAFALAGIRCGFAIANENIIKAMLKVIDPYPISDPVAQIAVQALSDHGVEMTRERVVKCNERRAKLKEALESLPFVVKTFDSVGNFILVEFKDGPKVFDAMVQKGVILRSFETKPGLKNCVRITIGSDAELEELMRYLKGVEI</sequence>
<evidence type="ECO:0000313" key="14">
    <source>
        <dbReference type="Proteomes" id="UP000242432"/>
    </source>
</evidence>
<dbReference type="InterPro" id="IPR015424">
    <property type="entry name" value="PyrdxlP-dep_Trfase"/>
</dbReference>
<dbReference type="HAMAP" id="MF_01023">
    <property type="entry name" value="HisC_aminotrans_2"/>
    <property type="match status" value="1"/>
</dbReference>
<comment type="cofactor">
    <cofactor evidence="1 11">
        <name>pyridoxal 5'-phosphate</name>
        <dbReference type="ChEBI" id="CHEBI:597326"/>
    </cofactor>
</comment>
<dbReference type="CDD" id="cd00609">
    <property type="entry name" value="AAT_like"/>
    <property type="match status" value="1"/>
</dbReference>
<comment type="catalytic activity">
    <reaction evidence="10 11">
        <text>L-histidinol phosphate + 2-oxoglutarate = 3-(imidazol-4-yl)-2-oxopropyl phosphate + L-glutamate</text>
        <dbReference type="Rhea" id="RHEA:23744"/>
        <dbReference type="ChEBI" id="CHEBI:16810"/>
        <dbReference type="ChEBI" id="CHEBI:29985"/>
        <dbReference type="ChEBI" id="CHEBI:57766"/>
        <dbReference type="ChEBI" id="CHEBI:57980"/>
        <dbReference type="EC" id="2.6.1.9"/>
    </reaction>
</comment>
<dbReference type="PANTHER" id="PTHR42885">
    <property type="entry name" value="HISTIDINOL-PHOSPHATE AMINOTRANSFERASE-RELATED"/>
    <property type="match status" value="1"/>
</dbReference>
<dbReference type="GO" id="GO:0000105">
    <property type="term" value="P:L-histidine biosynthetic process"/>
    <property type="evidence" value="ECO:0007669"/>
    <property type="project" value="UniProtKB-UniRule"/>
</dbReference>
<dbReference type="NCBIfam" id="TIGR01141">
    <property type="entry name" value="hisC"/>
    <property type="match status" value="1"/>
</dbReference>
<evidence type="ECO:0000256" key="4">
    <source>
        <dbReference type="ARBA" id="ARBA00011738"/>
    </source>
</evidence>
<feature type="modified residue" description="N6-(pyridoxal phosphate)lysine" evidence="11">
    <location>
        <position position="215"/>
    </location>
</feature>